<dbReference type="SUPFAM" id="SSF51735">
    <property type="entry name" value="NAD(P)-binding Rossmann-fold domains"/>
    <property type="match status" value="1"/>
</dbReference>
<evidence type="ECO:0000313" key="4">
    <source>
        <dbReference type="EMBL" id="TCJ82722.1"/>
    </source>
</evidence>
<keyword evidence="2" id="KW-0520">NAD</keyword>
<protein>
    <submittedName>
        <fullName evidence="4">Glyoxylate/hydroxypyruvate reductase A</fullName>
    </submittedName>
</protein>
<sequence length="312" mass="35048">MLYGIAHSSFLDMSPYMPHFENYADEVTVVTDDIAHDPLLVTFALLWFPDDDFFERYPNVRVVASIAAGVDSIFACPSIHDDVLVCRNRDPEQSSIMSTFAIWNVINHQRNFPLYRQQQLEKCWNRLPMRAPSDVSVGVLGLGFLGEKIVNDLYTLGFDVAGWRKSNTPLNNPEIKVFSGDSALSDFLQRTEVLICVLPLTSDTQGILSKTLFDQLKTNAYLIHLGRGGHLIEQDLLDALDDNTLQGASLDVFEVEPLPQQHAFWEHPSILITPHDASDVRPEAAVLNLIEEVRRYSTGDTPKNKVEASIGY</sequence>
<dbReference type="InterPro" id="IPR006140">
    <property type="entry name" value="D-isomer_DH_NAD-bd"/>
</dbReference>
<comment type="caution">
    <text evidence="4">The sequence shown here is derived from an EMBL/GenBank/DDBJ whole genome shotgun (WGS) entry which is preliminary data.</text>
</comment>
<dbReference type="PANTHER" id="PTHR43333:SF1">
    <property type="entry name" value="D-ISOMER SPECIFIC 2-HYDROXYACID DEHYDROGENASE NAD-BINDING DOMAIN-CONTAINING PROTEIN"/>
    <property type="match status" value="1"/>
</dbReference>
<dbReference type="InterPro" id="IPR036291">
    <property type="entry name" value="NAD(P)-bd_dom_sf"/>
</dbReference>
<reference evidence="4 5" key="1">
    <citation type="submission" date="2019-03" db="EMBL/GenBank/DDBJ databases">
        <title>Genomic Encyclopedia of Type Strains, Phase IV (KMG-IV): sequencing the most valuable type-strain genomes for metagenomic binning, comparative biology and taxonomic classification.</title>
        <authorList>
            <person name="Goeker M."/>
        </authorList>
    </citation>
    <scope>NUCLEOTIDE SEQUENCE [LARGE SCALE GENOMIC DNA]</scope>
    <source>
        <strain evidence="4 5">DSM 24830</strain>
    </source>
</reference>
<accession>A0A4R1ES49</accession>
<evidence type="ECO:0000313" key="5">
    <source>
        <dbReference type="Proteomes" id="UP000294887"/>
    </source>
</evidence>
<dbReference type="RefSeq" id="WP_131907230.1">
    <property type="nucleotide sequence ID" value="NZ_BAAAFU010000007.1"/>
</dbReference>
<keyword evidence="5" id="KW-1185">Reference proteome</keyword>
<organism evidence="4 5">
    <name type="scientific">Cocleimonas flava</name>
    <dbReference type="NCBI Taxonomy" id="634765"/>
    <lineage>
        <taxon>Bacteria</taxon>
        <taxon>Pseudomonadati</taxon>
        <taxon>Pseudomonadota</taxon>
        <taxon>Gammaproteobacteria</taxon>
        <taxon>Thiotrichales</taxon>
        <taxon>Thiotrichaceae</taxon>
        <taxon>Cocleimonas</taxon>
    </lineage>
</organism>
<proteinExistence type="predicted"/>
<dbReference type="EMBL" id="SMFQ01000005">
    <property type="protein sequence ID" value="TCJ82722.1"/>
    <property type="molecule type" value="Genomic_DNA"/>
</dbReference>
<dbReference type="GO" id="GO:0016491">
    <property type="term" value="F:oxidoreductase activity"/>
    <property type="evidence" value="ECO:0007669"/>
    <property type="project" value="UniProtKB-KW"/>
</dbReference>
<evidence type="ECO:0000256" key="2">
    <source>
        <dbReference type="ARBA" id="ARBA00023027"/>
    </source>
</evidence>
<dbReference type="Pfam" id="PF02826">
    <property type="entry name" value="2-Hacid_dh_C"/>
    <property type="match status" value="1"/>
</dbReference>
<dbReference type="AlphaFoldDB" id="A0A4R1ES49"/>
<keyword evidence="4" id="KW-0670">Pyruvate</keyword>
<keyword evidence="1" id="KW-0560">Oxidoreductase</keyword>
<name>A0A4R1ES49_9GAMM</name>
<dbReference type="GO" id="GO:0051287">
    <property type="term" value="F:NAD binding"/>
    <property type="evidence" value="ECO:0007669"/>
    <property type="project" value="InterPro"/>
</dbReference>
<dbReference type="Proteomes" id="UP000294887">
    <property type="component" value="Unassembled WGS sequence"/>
</dbReference>
<feature type="domain" description="D-isomer specific 2-hydroxyacid dehydrogenase NAD-binding" evidence="3">
    <location>
        <begin position="104"/>
        <end position="275"/>
    </location>
</feature>
<dbReference type="PANTHER" id="PTHR43333">
    <property type="entry name" value="2-HACID_DH_C DOMAIN-CONTAINING PROTEIN"/>
    <property type="match status" value="1"/>
</dbReference>
<dbReference type="CDD" id="cd12164">
    <property type="entry name" value="GDH_like_2"/>
    <property type="match status" value="1"/>
</dbReference>
<dbReference type="Gene3D" id="3.40.50.720">
    <property type="entry name" value="NAD(P)-binding Rossmann-like Domain"/>
    <property type="match status" value="2"/>
</dbReference>
<dbReference type="OrthoDB" id="9787219at2"/>
<evidence type="ECO:0000259" key="3">
    <source>
        <dbReference type="Pfam" id="PF02826"/>
    </source>
</evidence>
<gene>
    <name evidence="4" type="ORF">EV695_3454</name>
</gene>
<evidence type="ECO:0000256" key="1">
    <source>
        <dbReference type="ARBA" id="ARBA00023002"/>
    </source>
</evidence>